<proteinExistence type="predicted"/>
<evidence type="ECO:0000313" key="2">
    <source>
        <dbReference type="Proteomes" id="UP000076715"/>
    </source>
</evidence>
<dbReference type="EMBL" id="LQRT01000013">
    <property type="protein sequence ID" value="KZS40411.1"/>
    <property type="molecule type" value="Genomic_DNA"/>
</dbReference>
<keyword evidence="2" id="KW-1185">Reference proteome</keyword>
<sequence>MTVKKGKVIDSLIVPGANTIFSIYLPKSFDLNKKWPVVFGFDSNGNAGNITRLYREAAEELGYMVVISDFPEKVEIKEKAEYVASFMDHIFSIFPIQKKRVYTTGLGEDANLISLVSVLINDVAGTIAVGDTHYYNSSVKIRKNFSYFGVVNVSRHNYKNFLYNKMYLKKQNAFADVLDYEGKQDFPNPNLFKKILSNFTLQTMSKGVIPKDSIWIQNLFQTELKQVEINQNQGNFLLAYEEIKKIKDKYKLFFDTSYLKKKEKQLKQFKGYEREKKLYLKYDTKEAELRQSYQLSLAEDVGNEVYENLGWWQHEMSKLDELSRSKEKYASNTVLRIKGYLKEKVRNYKAVKFSKEDKFEKTMYLNILSTIIDKKDYESYRTVISLSAQDQDYETALFYLEKLLKNGFKDKKNLYNIEGTLGLRLSKPYNILIEKYLGSSRYLFSD</sequence>
<reference evidence="1 2" key="1">
    <citation type="submission" date="2016-01" db="EMBL/GenBank/DDBJ databases">
        <title>The draft genome sequence of Aquimarina sp. RZW4-3-2.</title>
        <authorList>
            <person name="Wang Y."/>
        </authorList>
    </citation>
    <scope>NUCLEOTIDE SEQUENCE [LARGE SCALE GENOMIC DNA]</scope>
    <source>
        <strain evidence="1 2">RZW4-3-2</strain>
    </source>
</reference>
<dbReference type="Gene3D" id="3.40.50.1820">
    <property type="entry name" value="alpha/beta hydrolase"/>
    <property type="match status" value="1"/>
</dbReference>
<organism evidence="1 2">
    <name type="scientific">Aquimarina aggregata</name>
    <dbReference type="NCBI Taxonomy" id="1642818"/>
    <lineage>
        <taxon>Bacteria</taxon>
        <taxon>Pseudomonadati</taxon>
        <taxon>Bacteroidota</taxon>
        <taxon>Flavobacteriia</taxon>
        <taxon>Flavobacteriales</taxon>
        <taxon>Flavobacteriaceae</taxon>
        <taxon>Aquimarina</taxon>
    </lineage>
</organism>
<protein>
    <submittedName>
        <fullName evidence="1">Uncharacterized protein</fullName>
    </submittedName>
</protein>
<gene>
    <name evidence="1" type="ORF">AWE51_05520</name>
</gene>
<dbReference type="AlphaFoldDB" id="A0A163ABB0"/>
<accession>A0A163ABB0</accession>
<dbReference type="InterPro" id="IPR029058">
    <property type="entry name" value="AB_hydrolase_fold"/>
</dbReference>
<dbReference type="STRING" id="1642818.AWE51_05520"/>
<dbReference type="SUPFAM" id="SSF53474">
    <property type="entry name" value="alpha/beta-Hydrolases"/>
    <property type="match status" value="1"/>
</dbReference>
<evidence type="ECO:0000313" key="1">
    <source>
        <dbReference type="EMBL" id="KZS40411.1"/>
    </source>
</evidence>
<dbReference type="Proteomes" id="UP000076715">
    <property type="component" value="Unassembled WGS sequence"/>
</dbReference>
<name>A0A163ABB0_9FLAO</name>
<comment type="caution">
    <text evidence="1">The sequence shown here is derived from an EMBL/GenBank/DDBJ whole genome shotgun (WGS) entry which is preliminary data.</text>
</comment>